<keyword evidence="4" id="KW-1185">Reference proteome</keyword>
<dbReference type="OrthoDB" id="9815592at2"/>
<protein>
    <submittedName>
        <fullName evidence="3">Putative colanic acid biosynthesis acetyltransferase</fullName>
    </submittedName>
</protein>
<dbReference type="GO" id="GO:0005829">
    <property type="term" value="C:cytosol"/>
    <property type="evidence" value="ECO:0007669"/>
    <property type="project" value="TreeGrafter"/>
</dbReference>
<dbReference type="SUPFAM" id="SSF51161">
    <property type="entry name" value="Trimeric LpxA-like enzymes"/>
    <property type="match status" value="1"/>
</dbReference>
<proteinExistence type="inferred from homology"/>
<dbReference type="Gene3D" id="2.160.10.10">
    <property type="entry name" value="Hexapeptide repeat proteins"/>
    <property type="match status" value="1"/>
</dbReference>
<dbReference type="EMBL" id="RAPF01000005">
    <property type="protein sequence ID" value="RKF20667.1"/>
    <property type="molecule type" value="Genomic_DNA"/>
</dbReference>
<evidence type="ECO:0000313" key="4">
    <source>
        <dbReference type="Proteomes" id="UP000284395"/>
    </source>
</evidence>
<accession>A0A420EJ26</accession>
<evidence type="ECO:0000256" key="1">
    <source>
        <dbReference type="ARBA" id="ARBA00007274"/>
    </source>
</evidence>
<organism evidence="3 4">
    <name type="scientific">Altericroceibacterium spongiae</name>
    <dbReference type="NCBI Taxonomy" id="2320269"/>
    <lineage>
        <taxon>Bacteria</taxon>
        <taxon>Pseudomonadati</taxon>
        <taxon>Pseudomonadota</taxon>
        <taxon>Alphaproteobacteria</taxon>
        <taxon>Sphingomonadales</taxon>
        <taxon>Erythrobacteraceae</taxon>
        <taxon>Altericroceibacterium</taxon>
    </lineage>
</organism>
<evidence type="ECO:0000313" key="3">
    <source>
        <dbReference type="EMBL" id="RKF20667.1"/>
    </source>
</evidence>
<comment type="caution">
    <text evidence="3">The sequence shown here is derived from an EMBL/GenBank/DDBJ whole genome shotgun (WGS) entry which is preliminary data.</text>
</comment>
<dbReference type="AlphaFoldDB" id="A0A420EJ26"/>
<reference evidence="3 4" key="1">
    <citation type="submission" date="2018-09" db="EMBL/GenBank/DDBJ databases">
        <title>Altererythrobacter spongiae sp. nov., isolated from a marine sponge.</title>
        <authorList>
            <person name="Zhuang L."/>
            <person name="Luo L."/>
        </authorList>
    </citation>
    <scope>NUCLEOTIDE SEQUENCE [LARGE SCALE GENOMIC DNA]</scope>
    <source>
        <strain evidence="3 4">HN-Y73</strain>
    </source>
</reference>
<dbReference type="Pfam" id="PF00132">
    <property type="entry name" value="Hexapep"/>
    <property type="match status" value="1"/>
</dbReference>
<dbReference type="Proteomes" id="UP000284395">
    <property type="component" value="Unassembled WGS sequence"/>
</dbReference>
<gene>
    <name evidence="3" type="ORF">D6851_11080</name>
</gene>
<dbReference type="InterPro" id="IPR001451">
    <property type="entry name" value="Hexapep"/>
</dbReference>
<sequence>MQAGPASPARNKTPMEGGASFSARHRCYRAAFGIVWLLLARWTPPCCHGWRRWVLRLFGARLHSTSRIYSSARIWCPAHLLMDCHATIGPRVNCYNIAPLRIAAYAIVSQDAELVTGSHDPDNPAHPLVAAPITLGAHSWIAAGAFVGPGVTVGRGAVLGARCVCFKDCEEASIYIGNPARLLRRRNITF</sequence>
<dbReference type="InterPro" id="IPR011004">
    <property type="entry name" value="Trimer_LpxA-like_sf"/>
</dbReference>
<comment type="similarity">
    <text evidence="1">Belongs to the transferase hexapeptide repeat family.</text>
</comment>
<name>A0A420EJ26_9SPHN</name>
<dbReference type="PANTHER" id="PTHR23416">
    <property type="entry name" value="SIALIC ACID SYNTHASE-RELATED"/>
    <property type="match status" value="1"/>
</dbReference>
<dbReference type="GO" id="GO:0008374">
    <property type="term" value="F:O-acyltransferase activity"/>
    <property type="evidence" value="ECO:0007669"/>
    <property type="project" value="TreeGrafter"/>
</dbReference>
<evidence type="ECO:0000256" key="2">
    <source>
        <dbReference type="ARBA" id="ARBA00022679"/>
    </source>
</evidence>
<keyword evidence="2 3" id="KW-0808">Transferase</keyword>
<dbReference type="InterPro" id="IPR051159">
    <property type="entry name" value="Hexapeptide_acetyltransf"/>
</dbReference>
<dbReference type="PANTHER" id="PTHR23416:SF23">
    <property type="entry name" value="ACETYLTRANSFERASE C18B11.09C-RELATED"/>
    <property type="match status" value="1"/>
</dbReference>